<evidence type="ECO:0000313" key="2">
    <source>
        <dbReference type="EMBL" id="NKZ24754.1"/>
    </source>
</evidence>
<dbReference type="Proteomes" id="UP000549765">
    <property type="component" value="Unassembled WGS sequence"/>
</dbReference>
<organism evidence="2 3">
    <name type="scientific">Periweissella fabalis</name>
    <dbReference type="NCBI Taxonomy" id="1070421"/>
    <lineage>
        <taxon>Bacteria</taxon>
        <taxon>Bacillati</taxon>
        <taxon>Bacillota</taxon>
        <taxon>Bacilli</taxon>
        <taxon>Lactobacillales</taxon>
        <taxon>Lactobacillaceae</taxon>
        <taxon>Periweissella</taxon>
    </lineage>
</organism>
<name>A0A7X6S346_9LACO</name>
<dbReference type="EMBL" id="JAAXPN010000009">
    <property type="protein sequence ID" value="NKZ24754.1"/>
    <property type="molecule type" value="Genomic_DNA"/>
</dbReference>
<accession>A0A7X6S346</accession>
<dbReference type="RefSeq" id="WP_168722547.1">
    <property type="nucleotide sequence ID" value="NZ_JAAXPN010000009.1"/>
</dbReference>
<comment type="caution">
    <text evidence="2">The sequence shown here is derived from an EMBL/GenBank/DDBJ whole genome shotgun (WGS) entry which is preliminary data.</text>
</comment>
<sequence length="48" mass="5770">MANKLSKSERKQLAEQELQRRAKEHVNQKHESGFAHLRDLEDKFKHEN</sequence>
<evidence type="ECO:0000256" key="1">
    <source>
        <dbReference type="SAM" id="MobiDB-lite"/>
    </source>
</evidence>
<protein>
    <submittedName>
        <fullName evidence="2">Uncharacterized protein</fullName>
    </submittedName>
</protein>
<proteinExistence type="predicted"/>
<reference evidence="2 3" key="1">
    <citation type="submission" date="2020-04" db="EMBL/GenBank/DDBJ databases">
        <title>MicrobeNet Type strains.</title>
        <authorList>
            <person name="Nicholson A.C."/>
        </authorList>
    </citation>
    <scope>NUCLEOTIDE SEQUENCE [LARGE SCALE GENOMIC DNA]</scope>
    <source>
        <strain evidence="2 3">CCUG 61472</strain>
    </source>
</reference>
<keyword evidence="3" id="KW-1185">Reference proteome</keyword>
<gene>
    <name evidence="2" type="ORF">HF964_08100</name>
</gene>
<feature type="region of interest" description="Disordered" evidence="1">
    <location>
        <begin position="1"/>
        <end position="48"/>
    </location>
</feature>
<dbReference type="AlphaFoldDB" id="A0A7X6S346"/>
<evidence type="ECO:0000313" key="3">
    <source>
        <dbReference type="Proteomes" id="UP000549765"/>
    </source>
</evidence>